<keyword evidence="2" id="KW-1185">Reference proteome</keyword>
<gene>
    <name evidence="1" type="ORF">EV212_10349</name>
</gene>
<sequence>MFGRKKQEQGLFNTMDDSRVMVHDFTRRYLYESYRSVDYRVFHKLCEEEMKPKLDQHLEALIAGEVDDANGDMLDNIIFGPYRESVPELGVQRLNHKDMNRRLAARRTADREDFVRLGFERQEELARLEEEYKETCNKIMAAEEG</sequence>
<name>A0A4R2LJ63_9FIRM</name>
<evidence type="ECO:0000313" key="1">
    <source>
        <dbReference type="EMBL" id="TCO85328.1"/>
    </source>
</evidence>
<dbReference type="RefSeq" id="WP_132089457.1">
    <property type="nucleotide sequence ID" value="NZ_JANKAQ010000003.1"/>
</dbReference>
<organism evidence="1 2">
    <name type="scientific">Frisingicoccus caecimuris</name>
    <dbReference type="NCBI Taxonomy" id="1796636"/>
    <lineage>
        <taxon>Bacteria</taxon>
        <taxon>Bacillati</taxon>
        <taxon>Bacillota</taxon>
        <taxon>Clostridia</taxon>
        <taxon>Lachnospirales</taxon>
        <taxon>Lachnospiraceae</taxon>
        <taxon>Frisingicoccus</taxon>
    </lineage>
</organism>
<reference evidence="1 2" key="1">
    <citation type="submission" date="2019-03" db="EMBL/GenBank/DDBJ databases">
        <title>Genomic Encyclopedia of Type Strains, Phase IV (KMG-IV): sequencing the most valuable type-strain genomes for metagenomic binning, comparative biology and taxonomic classification.</title>
        <authorList>
            <person name="Goeker M."/>
        </authorList>
    </citation>
    <scope>NUCLEOTIDE SEQUENCE [LARGE SCALE GENOMIC DNA]</scope>
    <source>
        <strain evidence="1 2">DSM 28559</strain>
    </source>
</reference>
<accession>A0A4R2LJ63</accession>
<comment type="caution">
    <text evidence="1">The sequence shown here is derived from an EMBL/GenBank/DDBJ whole genome shotgun (WGS) entry which is preliminary data.</text>
</comment>
<protein>
    <submittedName>
        <fullName evidence="1">Uncharacterized protein</fullName>
    </submittedName>
</protein>
<dbReference type="OrthoDB" id="9837173at2"/>
<proteinExistence type="predicted"/>
<dbReference type="Proteomes" id="UP000295711">
    <property type="component" value="Unassembled WGS sequence"/>
</dbReference>
<evidence type="ECO:0000313" key="2">
    <source>
        <dbReference type="Proteomes" id="UP000295711"/>
    </source>
</evidence>
<dbReference type="EMBL" id="SLXA01000003">
    <property type="protein sequence ID" value="TCO85328.1"/>
    <property type="molecule type" value="Genomic_DNA"/>
</dbReference>
<dbReference type="AlphaFoldDB" id="A0A4R2LJ63"/>